<keyword evidence="1" id="KW-0175">Coiled coil</keyword>
<reference evidence="3" key="1">
    <citation type="submission" date="2017-08" db="EMBL/GenBank/DDBJ databases">
        <title>A dynamic microbial community with high functional redundancy inhabits the cold, oxic subseafloor aquifer.</title>
        <authorList>
            <person name="Tully B.J."/>
            <person name="Wheat C.G."/>
            <person name="Glazer B.T."/>
            <person name="Huber J.A."/>
        </authorList>
    </citation>
    <scope>NUCLEOTIDE SEQUENCE [LARGE SCALE GENOMIC DNA]</scope>
</reference>
<dbReference type="AlphaFoldDB" id="A0A2A5B670"/>
<dbReference type="EMBL" id="NVVJ01000009">
    <property type="protein sequence ID" value="PCJ26860.1"/>
    <property type="molecule type" value="Genomic_DNA"/>
</dbReference>
<organism evidence="2 3">
    <name type="scientific">SAR86 cluster bacterium</name>
    <dbReference type="NCBI Taxonomy" id="2030880"/>
    <lineage>
        <taxon>Bacteria</taxon>
        <taxon>Pseudomonadati</taxon>
        <taxon>Pseudomonadota</taxon>
        <taxon>Gammaproteobacteria</taxon>
        <taxon>SAR86 cluster</taxon>
    </lineage>
</organism>
<evidence type="ECO:0000313" key="3">
    <source>
        <dbReference type="Proteomes" id="UP000218327"/>
    </source>
</evidence>
<dbReference type="InterPro" id="IPR021342">
    <property type="entry name" value="DUF2959"/>
</dbReference>
<accession>A0A2A5B670</accession>
<feature type="coiled-coil region" evidence="1">
    <location>
        <begin position="46"/>
        <end position="109"/>
    </location>
</feature>
<proteinExistence type="predicted"/>
<gene>
    <name evidence="2" type="ORF">COA96_04325</name>
</gene>
<sequence>MHTIYNFYPALPGLQKKLAAVTVLFLLSACSTVYYETMEQFGIHKRDILVDRVEQARDSQEAAKEQFSSALEQFSALLNFNGGDLQETYESLNREFEKSEERASSVSERIRAVESVSADLFEEWEEELSLYTSQSLRASSESSLRSTRVRYEQLVASMHSAENKMTPVINAFRDQVLFLKHNLNSRAIASLRTELSTIEDDISELIQDMEASIAESNRFLSELAII</sequence>
<dbReference type="Pfam" id="PF11172">
    <property type="entry name" value="DUF2959"/>
    <property type="match status" value="1"/>
</dbReference>
<protein>
    <submittedName>
        <fullName evidence="2">DNA repair protein</fullName>
    </submittedName>
</protein>
<dbReference type="Proteomes" id="UP000218327">
    <property type="component" value="Unassembled WGS sequence"/>
</dbReference>
<evidence type="ECO:0000313" key="2">
    <source>
        <dbReference type="EMBL" id="PCJ26860.1"/>
    </source>
</evidence>
<evidence type="ECO:0000256" key="1">
    <source>
        <dbReference type="SAM" id="Coils"/>
    </source>
</evidence>
<comment type="caution">
    <text evidence="2">The sequence shown here is derived from an EMBL/GenBank/DDBJ whole genome shotgun (WGS) entry which is preliminary data.</text>
</comment>
<name>A0A2A5B670_9GAMM</name>